<comment type="caution">
    <text evidence="5">The sequence shown here is derived from an EMBL/GenBank/DDBJ whole genome shotgun (WGS) entry which is preliminary data.</text>
</comment>
<keyword evidence="3" id="KW-0812">Transmembrane</keyword>
<evidence type="ECO:0000313" key="6">
    <source>
        <dbReference type="Proteomes" id="UP001224775"/>
    </source>
</evidence>
<feature type="coiled-coil region" evidence="1">
    <location>
        <begin position="658"/>
        <end position="685"/>
    </location>
</feature>
<dbReference type="Gene3D" id="3.30.450.20">
    <property type="entry name" value="PAS domain"/>
    <property type="match status" value="1"/>
</dbReference>
<protein>
    <submittedName>
        <fullName evidence="5">Voltage-dependent calcium channel-like protein</fullName>
    </submittedName>
</protein>
<dbReference type="GO" id="GO:0007034">
    <property type="term" value="P:vacuolar transport"/>
    <property type="evidence" value="ECO:0007669"/>
    <property type="project" value="InterPro"/>
</dbReference>
<dbReference type="PANTHER" id="PTHR10166">
    <property type="entry name" value="VOLTAGE-DEPENDENT CALCIUM CHANNEL SUBUNIT ALPHA-2/DELTA-RELATED"/>
    <property type="match status" value="1"/>
</dbReference>
<dbReference type="PROSITE" id="PS50234">
    <property type="entry name" value="VWFA"/>
    <property type="match status" value="1"/>
</dbReference>
<dbReference type="InterPro" id="IPR005024">
    <property type="entry name" value="Snf7_fam"/>
</dbReference>
<accession>A0AAD8Y5E5</accession>
<evidence type="ECO:0000259" key="4">
    <source>
        <dbReference type="PROSITE" id="PS50234"/>
    </source>
</evidence>
<keyword evidence="6" id="KW-1185">Reference proteome</keyword>
<dbReference type="AlphaFoldDB" id="A0AAD8Y5E5"/>
<name>A0AAD8Y5E5_9STRA</name>
<feature type="domain" description="VWFA" evidence="4">
    <location>
        <begin position="245"/>
        <end position="428"/>
    </location>
</feature>
<reference evidence="5" key="1">
    <citation type="submission" date="2023-06" db="EMBL/GenBank/DDBJ databases">
        <title>Survivors Of The Sea: Transcriptome response of Skeletonema marinoi to long-term dormancy.</title>
        <authorList>
            <person name="Pinder M.I.M."/>
            <person name="Kourtchenko O."/>
            <person name="Robertson E.K."/>
            <person name="Larsson T."/>
            <person name="Maumus F."/>
            <person name="Osuna-Cruz C.M."/>
            <person name="Vancaester E."/>
            <person name="Stenow R."/>
            <person name="Vandepoele K."/>
            <person name="Ploug H."/>
            <person name="Bruchert V."/>
            <person name="Godhe A."/>
            <person name="Topel M."/>
        </authorList>
    </citation>
    <scope>NUCLEOTIDE SEQUENCE</scope>
    <source>
        <strain evidence="5">R05AC</strain>
    </source>
</reference>
<evidence type="ECO:0000256" key="3">
    <source>
        <dbReference type="SAM" id="Phobius"/>
    </source>
</evidence>
<dbReference type="InterPro" id="IPR036465">
    <property type="entry name" value="vWFA_dom_sf"/>
</dbReference>
<feature type="transmembrane region" description="Helical" evidence="3">
    <location>
        <begin position="613"/>
        <end position="637"/>
    </location>
</feature>
<proteinExistence type="predicted"/>
<evidence type="ECO:0000313" key="5">
    <source>
        <dbReference type="EMBL" id="KAK1739928.1"/>
    </source>
</evidence>
<dbReference type="SMART" id="SM00327">
    <property type="entry name" value="VWA"/>
    <property type="match status" value="1"/>
</dbReference>
<feature type="region of interest" description="Disordered" evidence="2">
    <location>
        <begin position="802"/>
        <end position="855"/>
    </location>
</feature>
<dbReference type="GO" id="GO:0005891">
    <property type="term" value="C:voltage-gated calcium channel complex"/>
    <property type="evidence" value="ECO:0007669"/>
    <property type="project" value="TreeGrafter"/>
</dbReference>
<dbReference type="Proteomes" id="UP001224775">
    <property type="component" value="Unassembled WGS sequence"/>
</dbReference>
<dbReference type="InterPro" id="IPR002035">
    <property type="entry name" value="VWF_A"/>
</dbReference>
<gene>
    <name evidence="5" type="ORF">QTG54_009687</name>
</gene>
<feature type="compositionally biased region" description="Basic and acidic residues" evidence="2">
    <location>
        <begin position="802"/>
        <end position="813"/>
    </location>
</feature>
<organism evidence="5 6">
    <name type="scientific">Skeletonema marinoi</name>
    <dbReference type="NCBI Taxonomy" id="267567"/>
    <lineage>
        <taxon>Eukaryota</taxon>
        <taxon>Sar</taxon>
        <taxon>Stramenopiles</taxon>
        <taxon>Ochrophyta</taxon>
        <taxon>Bacillariophyta</taxon>
        <taxon>Coscinodiscophyceae</taxon>
        <taxon>Thalassiosirophycidae</taxon>
        <taxon>Thalassiosirales</taxon>
        <taxon>Skeletonemataceae</taxon>
        <taxon>Skeletonema</taxon>
        <taxon>Skeletonema marinoi-dohrnii complex</taxon>
    </lineage>
</organism>
<dbReference type="Gene3D" id="3.40.50.410">
    <property type="entry name" value="von Willebrand factor, type A domain"/>
    <property type="match status" value="1"/>
</dbReference>
<dbReference type="GO" id="GO:0005245">
    <property type="term" value="F:voltage-gated calcium channel activity"/>
    <property type="evidence" value="ECO:0007669"/>
    <property type="project" value="TreeGrafter"/>
</dbReference>
<dbReference type="InterPro" id="IPR051173">
    <property type="entry name" value="Ca_channel_alpha-2/delta"/>
</dbReference>
<sequence length="855" mass="94317">MSKQHGATGGGGNSHLFRLIIEKLVKRHKGTIQLFPLSETMILIQLAAALLLAPLTQHHHFQHFAQARADKEYEVKLILEHIEEETLKFRDEIERAYGERCNTETLSQCSKSNFNACSSVFPNQQCMKADELVIGECGGGGGNCNALWDKTTSAVRIPSAHLARGLDPEIIETACYTLLADDYMRTKYENDEIFWDSYNVQPSLTYFGAHNGLFRILPALGQVECGNYDPRKRPWFVAASSGPKDVIIVLDVSGSMSNYGKMDLAKKAAITVVDTLTISDRVAVIVFSDSAYQVPVGVGGGTDSLIRATNENKKLLIESIRQLSGGGATNFYAGFQQAFDALERTIEQEYTTGCNVAILFMTDGARTTGPETDEVLGLINNSTQRLATLYGRDTKIFTFSLGAQADHLVTKEIACSTNGMWTPVDDIYGDLVGAMASYYKLFTLGLGDDTEFTAWVEPYEFFSAKKMGTTNSAPVFDRSVDPPLFLGVVAIDINLDALEQVLGEDAQSSTMLQRFILLSTAQCPTIHLSECQLDALRYLSGGQEATCGRCNSTEYPGIIPAECSLKPDLPNNLWQNTDMEGVKYEDRTCCEIGSNVPSEMCPNEIDTSSSNEISIGIIVGSSIASLCVICCCGWVFYKKCYVSSSKSDDALYQIHVTKKATHNRIRCLEKDVETAEKNALSYQKKKVTKVALVHMRRRKAALEEIERCAAILENLTAGEIRLERAKGDVQLVKSYSQLKEALQDVRRSSGMENEDVKELVSDVCEEMELANSDALTKAIYNSDAIDEDELYEELRMLELKCENKSPSPRKSEVNTDEQVDFPSSEEVVNAPTESPADEKPQKSTAEPKSAPLPRS</sequence>
<keyword evidence="3" id="KW-0472">Membrane</keyword>
<evidence type="ECO:0000256" key="2">
    <source>
        <dbReference type="SAM" id="MobiDB-lite"/>
    </source>
</evidence>
<dbReference type="Pfam" id="PF13519">
    <property type="entry name" value="VWA_2"/>
    <property type="match status" value="1"/>
</dbReference>
<dbReference type="PANTHER" id="PTHR10166:SF37">
    <property type="entry name" value="STOLID, ISOFORM H"/>
    <property type="match status" value="1"/>
</dbReference>
<keyword evidence="3" id="KW-1133">Transmembrane helix</keyword>
<evidence type="ECO:0000256" key="1">
    <source>
        <dbReference type="SAM" id="Coils"/>
    </source>
</evidence>
<keyword evidence="1" id="KW-0175">Coiled coil</keyword>
<dbReference type="Pfam" id="PF03357">
    <property type="entry name" value="Snf7"/>
    <property type="match status" value="1"/>
</dbReference>
<dbReference type="SUPFAM" id="SSF53300">
    <property type="entry name" value="vWA-like"/>
    <property type="match status" value="1"/>
</dbReference>
<dbReference type="EMBL" id="JATAAI010000017">
    <property type="protein sequence ID" value="KAK1739928.1"/>
    <property type="molecule type" value="Genomic_DNA"/>
</dbReference>